<organism evidence="10 11">
    <name type="scientific">Talaromyces stipitatus (strain ATCC 10500 / CBS 375.48 / QM 6759 / NRRL 1006)</name>
    <name type="common">Penicillium stipitatum</name>
    <dbReference type="NCBI Taxonomy" id="441959"/>
    <lineage>
        <taxon>Eukaryota</taxon>
        <taxon>Fungi</taxon>
        <taxon>Dikarya</taxon>
        <taxon>Ascomycota</taxon>
        <taxon>Pezizomycotina</taxon>
        <taxon>Eurotiomycetes</taxon>
        <taxon>Eurotiomycetidae</taxon>
        <taxon>Eurotiales</taxon>
        <taxon>Trichocomaceae</taxon>
        <taxon>Talaromyces</taxon>
        <taxon>Talaromyces sect. Talaromyces</taxon>
    </lineage>
</organism>
<feature type="binding site" evidence="6">
    <location>
        <position position="567"/>
    </location>
    <ligand>
        <name>FAD</name>
        <dbReference type="ChEBI" id="CHEBI:57692"/>
    </ligand>
</feature>
<dbReference type="Gene3D" id="1.10.579.10">
    <property type="entry name" value="DNA Cyclobutane Dipyrimidine Photolyase, subunit A, domain 3"/>
    <property type="match status" value="1"/>
</dbReference>
<evidence type="ECO:0000256" key="5">
    <source>
        <dbReference type="ARBA" id="ARBA00022991"/>
    </source>
</evidence>
<dbReference type="PANTHER" id="PTHR11455:SF18">
    <property type="entry name" value="SI:CH1073-390K14.1"/>
    <property type="match status" value="1"/>
</dbReference>
<dbReference type="Gene3D" id="3.40.50.620">
    <property type="entry name" value="HUPs"/>
    <property type="match status" value="1"/>
</dbReference>
<dbReference type="EMBL" id="EQ962654">
    <property type="protein sequence ID" value="EED20431.1"/>
    <property type="molecule type" value="Genomic_DNA"/>
</dbReference>
<dbReference type="InterPro" id="IPR002081">
    <property type="entry name" value="Cryptochrome/DNA_photolyase_1"/>
</dbReference>
<dbReference type="InterPro" id="IPR018394">
    <property type="entry name" value="DNA_photolyase_1_CS_C"/>
</dbReference>
<dbReference type="GO" id="GO:0003904">
    <property type="term" value="F:deoxyribodipyrimidine photo-lyase activity"/>
    <property type="evidence" value="ECO:0007669"/>
    <property type="project" value="UniProtKB-EC"/>
</dbReference>
<dbReference type="OrthoDB" id="435881at2759"/>
<evidence type="ECO:0000256" key="1">
    <source>
        <dbReference type="ARBA" id="ARBA00001932"/>
    </source>
</evidence>
<comment type="cofactor">
    <cofactor evidence="6">
        <name>FAD</name>
        <dbReference type="ChEBI" id="CHEBI:57692"/>
    </cofactor>
    <text evidence="6">Binds 1 FAD per subunit.</text>
</comment>
<keyword evidence="11" id="KW-1185">Reference proteome</keyword>
<comment type="cofactor">
    <cofactor evidence="1">
        <name>(6R)-5,10-methylene-5,6,7,8-tetrahydrofolate</name>
        <dbReference type="ChEBI" id="CHEBI:15636"/>
    </cofactor>
</comment>
<dbReference type="InterPro" id="IPR005101">
    <property type="entry name" value="Cryptochr/Photolyase_FAD-bd"/>
</dbReference>
<evidence type="ECO:0000259" key="9">
    <source>
        <dbReference type="PROSITE" id="PS51645"/>
    </source>
</evidence>
<feature type="binding site" evidence="6">
    <location>
        <begin position="570"/>
        <end position="577"/>
    </location>
    <ligand>
        <name>FAD</name>
        <dbReference type="ChEBI" id="CHEBI:57692"/>
    </ligand>
</feature>
<keyword evidence="10" id="KW-0456">Lyase</keyword>
<dbReference type="Pfam" id="PF00875">
    <property type="entry name" value="DNA_photolyase"/>
    <property type="match status" value="1"/>
</dbReference>
<feature type="region of interest" description="Disordered" evidence="8">
    <location>
        <begin position="167"/>
        <end position="219"/>
    </location>
</feature>
<dbReference type="VEuPathDB" id="FungiDB:TSTA_036560"/>
<feature type="compositionally biased region" description="Basic and acidic residues" evidence="8">
    <location>
        <begin position="131"/>
        <end position="153"/>
    </location>
</feature>
<dbReference type="GO" id="GO:0003677">
    <property type="term" value="F:DNA binding"/>
    <property type="evidence" value="ECO:0007669"/>
    <property type="project" value="TreeGrafter"/>
</dbReference>
<dbReference type="FunFam" id="1.10.579.10:FF:000003">
    <property type="entry name" value="Deoxyribodipyrimidine photo-lyase"/>
    <property type="match status" value="1"/>
</dbReference>
<feature type="compositionally biased region" description="Low complexity" evidence="8">
    <location>
        <begin position="15"/>
        <end position="33"/>
    </location>
</feature>
<dbReference type="AlphaFoldDB" id="B8M8B8"/>
<dbReference type="Pfam" id="PF03441">
    <property type="entry name" value="FAD_binding_7"/>
    <property type="match status" value="1"/>
</dbReference>
<dbReference type="PROSITE" id="PS00691">
    <property type="entry name" value="DNA_PHOTOLYASES_1_2"/>
    <property type="match status" value="1"/>
</dbReference>
<feature type="site" description="Electron transfer via tryptophanyl radical" evidence="7">
    <location>
        <position position="602"/>
    </location>
</feature>
<dbReference type="GO" id="GO:0043153">
    <property type="term" value="P:entrainment of circadian clock by photoperiod"/>
    <property type="evidence" value="ECO:0007669"/>
    <property type="project" value="TreeGrafter"/>
</dbReference>
<dbReference type="InterPro" id="IPR006050">
    <property type="entry name" value="DNA_photolyase_N"/>
</dbReference>
<dbReference type="STRING" id="441959.B8M8B8"/>
<evidence type="ECO:0000256" key="3">
    <source>
        <dbReference type="ARBA" id="ARBA00022630"/>
    </source>
</evidence>
<dbReference type="Proteomes" id="UP000001745">
    <property type="component" value="Unassembled WGS sequence"/>
</dbReference>
<dbReference type="RefSeq" id="XP_002480865.1">
    <property type="nucleotide sequence ID" value="XM_002480820.1"/>
</dbReference>
<dbReference type="PROSITE" id="PS00394">
    <property type="entry name" value="DNA_PHOTOLYASES_1_1"/>
    <property type="match status" value="1"/>
</dbReference>
<gene>
    <name evidence="10" type="ORF">TSTA_036560</name>
</gene>
<protein>
    <submittedName>
        <fullName evidence="10">Deoxyribodipyrimidine photo-lyase Phr1, putative</fullName>
        <ecNumber evidence="10">4.1.99.3</ecNumber>
    </submittedName>
</protein>
<proteinExistence type="inferred from homology"/>
<dbReference type="SUPFAM" id="SSF48173">
    <property type="entry name" value="Cryptochrome/photolyase FAD-binding domain"/>
    <property type="match status" value="1"/>
</dbReference>
<feature type="compositionally biased region" description="Polar residues" evidence="8">
    <location>
        <begin position="195"/>
        <end position="212"/>
    </location>
</feature>
<accession>B8M8B8</accession>
<feature type="region of interest" description="Disordered" evidence="8">
    <location>
        <begin position="123"/>
        <end position="153"/>
    </location>
</feature>
<dbReference type="EC" id="4.1.99.3" evidence="10"/>
<feature type="site" description="Electron transfer via tryptophanyl radical" evidence="7">
    <location>
        <position position="678"/>
    </location>
</feature>
<dbReference type="GeneID" id="8101927"/>
<keyword evidence="4 6" id="KW-0274">FAD</keyword>
<keyword evidence="3 6" id="KW-0285">Flavoprotein</keyword>
<dbReference type="GO" id="GO:0006950">
    <property type="term" value="P:response to stress"/>
    <property type="evidence" value="ECO:0007669"/>
    <property type="project" value="UniProtKB-ARBA"/>
</dbReference>
<comment type="similarity">
    <text evidence="2">Belongs to the DNA photolyase class-1 family.</text>
</comment>
<evidence type="ECO:0000256" key="4">
    <source>
        <dbReference type="ARBA" id="ARBA00022827"/>
    </source>
</evidence>
<evidence type="ECO:0000256" key="7">
    <source>
        <dbReference type="PIRSR" id="PIRSR602081-2"/>
    </source>
</evidence>
<name>B8M8B8_TALSN</name>
<dbReference type="InterPro" id="IPR036155">
    <property type="entry name" value="Crypto/Photolyase_N_sf"/>
</dbReference>
<dbReference type="GO" id="GO:0006139">
    <property type="term" value="P:nucleobase-containing compound metabolic process"/>
    <property type="evidence" value="ECO:0007669"/>
    <property type="project" value="UniProtKB-ARBA"/>
</dbReference>
<feature type="domain" description="Photolyase/cryptochrome alpha/beta" evidence="9">
    <location>
        <begin position="275"/>
        <end position="412"/>
    </location>
</feature>
<evidence type="ECO:0000313" key="10">
    <source>
        <dbReference type="EMBL" id="EED20431.1"/>
    </source>
</evidence>
<dbReference type="FunCoup" id="B8M8B8">
    <property type="interactions" value="336"/>
</dbReference>
<dbReference type="PhylomeDB" id="B8M8B8"/>
<evidence type="ECO:0000313" key="11">
    <source>
        <dbReference type="Proteomes" id="UP000001745"/>
    </source>
</evidence>
<reference evidence="11" key="1">
    <citation type="journal article" date="2015" name="Genome Announc.">
        <title>Genome sequence of the AIDS-associated pathogen Penicillium marneffei (ATCC18224) and its near taxonomic relative Talaromyces stipitatus (ATCC10500).</title>
        <authorList>
            <person name="Nierman W.C."/>
            <person name="Fedorova-Abrams N.D."/>
            <person name="Andrianopoulos A."/>
        </authorList>
    </citation>
    <scope>NUCLEOTIDE SEQUENCE [LARGE SCALE GENOMIC DNA]</scope>
    <source>
        <strain evidence="11">ATCC 10500 / CBS 375.48 / QM 6759 / NRRL 1006</strain>
    </source>
</reference>
<dbReference type="PROSITE" id="PS51645">
    <property type="entry name" value="PHR_CRY_ALPHA_BETA"/>
    <property type="match status" value="1"/>
</dbReference>
<dbReference type="GO" id="GO:0071949">
    <property type="term" value="F:FAD binding"/>
    <property type="evidence" value="ECO:0007669"/>
    <property type="project" value="TreeGrafter"/>
</dbReference>
<evidence type="ECO:0000256" key="2">
    <source>
        <dbReference type="ARBA" id="ARBA00005862"/>
    </source>
</evidence>
<dbReference type="GO" id="GO:0005737">
    <property type="term" value="C:cytoplasm"/>
    <property type="evidence" value="ECO:0007669"/>
    <property type="project" value="TreeGrafter"/>
</dbReference>
<dbReference type="InParanoid" id="B8M8B8"/>
<feature type="region of interest" description="Disordered" evidence="8">
    <location>
        <begin position="1"/>
        <end position="35"/>
    </location>
</feature>
<dbReference type="eggNOG" id="KOG0133">
    <property type="taxonomic scope" value="Eukaryota"/>
</dbReference>
<sequence>MNPKRERIIPHKRGLLPLSTSSSTSTSSSSLTRSKVHKAINPSAVPAIIQLQKPVFSSLNATIEKEEEHKQENKRKRYATTLEDNNENTNKVIRIEFDSSQAPQPFLEPELAQRIIEARRKKRIEEESEKEDVNKDATADLNTEREVRRRAAQRDYGRLRSSLRLRKYHYRSIPQDTQMAPQKRKAPNGAEVSSARRNNVSQPNGQRQNNDINAPHPGAQQAENFGIVLREFYPPEMSNARCEAYNNGTLERPVDTLNRAYAETDPIRKEIKPRNAVVHWFKGDLRLNDNRALKMASELAAKNEIPLVCMYIMSPQDLTAHCSSPARVDFTLRNLRVLQRELGTLDIPLYIETQERRRNIPERIGELCEQWGASHLFANIEYEVDELRREAKLVRLLADKGIAFETAHDSCVVTPGALQSQQGKQYAVYSPWYRAWMGYLHQHGDHNLRVLEPPGKNHESARSHFGDLFDSQIPGASENRRLSDEEKQRFEKMYPEGEQEARKRLDEFITTRVKEYSKKRSMVDGQYTAILSPYLASGVLSARTAVSKAKDANGGYLDGKNASLASWISEVAWRDFYKHVLVHWPFICMNKCFKPEFTNVTWEYDTDLFTRWTEGQTGYPIVDAAMRQLRHDAWLHNRNRMIVSSFLSKDLMIDWRRGERYFMETLIDGDFASNHGGWGFGSSTGVDPQPYFRIFNPLLQSEKFDPNGDFIRKWVPELSDIKDSKAIHDPYGRGAGAIAQKAGYPRPIVEHAASRVRALKRYKEGIARDKP</sequence>
<keyword evidence="5" id="KW-0157">Chromophore</keyword>
<dbReference type="GO" id="GO:0032922">
    <property type="term" value="P:circadian regulation of gene expression"/>
    <property type="evidence" value="ECO:0007669"/>
    <property type="project" value="TreeGrafter"/>
</dbReference>
<dbReference type="PRINTS" id="PR00147">
    <property type="entry name" value="DNAPHOTLYASE"/>
</dbReference>
<dbReference type="SUPFAM" id="SSF52425">
    <property type="entry name" value="Cryptochrome/photolyase, N-terminal domain"/>
    <property type="match status" value="1"/>
</dbReference>
<dbReference type="InterPro" id="IPR036134">
    <property type="entry name" value="Crypto/Photolyase_FAD-like_sf"/>
</dbReference>
<dbReference type="Gene3D" id="1.25.40.80">
    <property type="match status" value="1"/>
</dbReference>
<dbReference type="GO" id="GO:0005634">
    <property type="term" value="C:nucleus"/>
    <property type="evidence" value="ECO:0007669"/>
    <property type="project" value="TreeGrafter"/>
</dbReference>
<evidence type="ECO:0000256" key="6">
    <source>
        <dbReference type="PIRSR" id="PIRSR602081-1"/>
    </source>
</evidence>
<feature type="binding site" evidence="6">
    <location>
        <position position="516"/>
    </location>
    <ligand>
        <name>FAD</name>
        <dbReference type="ChEBI" id="CHEBI:57692"/>
    </ligand>
</feature>
<feature type="site" description="Electron transfer via tryptophanyl radical" evidence="7">
    <location>
        <position position="655"/>
    </location>
</feature>
<dbReference type="PANTHER" id="PTHR11455">
    <property type="entry name" value="CRYPTOCHROME"/>
    <property type="match status" value="1"/>
</dbReference>
<evidence type="ECO:0000256" key="8">
    <source>
        <dbReference type="SAM" id="MobiDB-lite"/>
    </source>
</evidence>
<feature type="binding site" evidence="6">
    <location>
        <begin position="668"/>
        <end position="670"/>
    </location>
    <ligand>
        <name>FAD</name>
        <dbReference type="ChEBI" id="CHEBI:57692"/>
    </ligand>
</feature>
<dbReference type="InterPro" id="IPR014729">
    <property type="entry name" value="Rossmann-like_a/b/a_fold"/>
</dbReference>
<feature type="binding site" evidence="6">
    <location>
        <begin position="528"/>
        <end position="532"/>
    </location>
    <ligand>
        <name>FAD</name>
        <dbReference type="ChEBI" id="CHEBI:57692"/>
    </ligand>
</feature>